<dbReference type="FunFam" id="3.30.160.60:FF:001301">
    <property type="entry name" value="Blast:Protein hunchback"/>
    <property type="match status" value="1"/>
</dbReference>
<comment type="subcellular location">
    <subcellularLocation>
        <location evidence="2">Nucleus</location>
    </subcellularLocation>
</comment>
<dbReference type="AlphaFoldDB" id="A0A1B6DY49"/>
<keyword evidence="14" id="KW-0539">Nucleus</keyword>
<organism evidence="18">
    <name type="scientific">Clastoptera arizonana</name>
    <name type="common">Arizona spittle bug</name>
    <dbReference type="NCBI Taxonomy" id="38151"/>
    <lineage>
        <taxon>Eukaryota</taxon>
        <taxon>Metazoa</taxon>
        <taxon>Ecdysozoa</taxon>
        <taxon>Arthropoda</taxon>
        <taxon>Hexapoda</taxon>
        <taxon>Insecta</taxon>
        <taxon>Pterygota</taxon>
        <taxon>Neoptera</taxon>
        <taxon>Paraneoptera</taxon>
        <taxon>Hemiptera</taxon>
        <taxon>Auchenorrhyncha</taxon>
        <taxon>Cercopoidea</taxon>
        <taxon>Clastopteridae</taxon>
        <taxon>Clastoptera</taxon>
    </lineage>
</organism>
<feature type="compositionally biased region" description="Basic and acidic residues" evidence="16">
    <location>
        <begin position="263"/>
        <end position="272"/>
    </location>
</feature>
<dbReference type="GO" id="GO:0005634">
    <property type="term" value="C:nucleus"/>
    <property type="evidence" value="ECO:0007669"/>
    <property type="project" value="UniProtKB-SubCell"/>
</dbReference>
<dbReference type="GO" id="GO:0000978">
    <property type="term" value="F:RNA polymerase II cis-regulatory region sequence-specific DNA binding"/>
    <property type="evidence" value="ECO:0007669"/>
    <property type="project" value="TreeGrafter"/>
</dbReference>
<keyword evidence="5" id="KW-0217">Developmental protein</keyword>
<evidence type="ECO:0000256" key="3">
    <source>
        <dbReference type="ARBA" id="ARBA00007746"/>
    </source>
</evidence>
<gene>
    <name evidence="18" type="ORF">g.6148</name>
</gene>
<evidence type="ECO:0000256" key="7">
    <source>
        <dbReference type="ARBA" id="ARBA00022723"/>
    </source>
</evidence>
<feature type="region of interest" description="Disordered" evidence="16">
    <location>
        <begin position="213"/>
        <end position="287"/>
    </location>
</feature>
<keyword evidence="12" id="KW-0238">DNA-binding</keyword>
<feature type="non-terminal residue" evidence="18">
    <location>
        <position position="1"/>
    </location>
</feature>
<keyword evidence="7" id="KW-0479">Metal-binding</keyword>
<evidence type="ECO:0000256" key="14">
    <source>
        <dbReference type="ARBA" id="ARBA00023242"/>
    </source>
</evidence>
<evidence type="ECO:0000256" key="10">
    <source>
        <dbReference type="ARBA" id="ARBA00022833"/>
    </source>
</evidence>
<evidence type="ECO:0000256" key="1">
    <source>
        <dbReference type="ARBA" id="ARBA00003983"/>
    </source>
</evidence>
<dbReference type="PROSITE" id="PS50157">
    <property type="entry name" value="ZINC_FINGER_C2H2_2"/>
    <property type="match status" value="1"/>
</dbReference>
<dbReference type="GO" id="GO:0000122">
    <property type="term" value="P:negative regulation of transcription by RNA polymerase II"/>
    <property type="evidence" value="ECO:0007669"/>
    <property type="project" value="UniProtKB-ARBA"/>
</dbReference>
<comment type="function">
    <text evidence="1">Gap class segmentation protein that controls development of head structures.</text>
</comment>
<dbReference type="SUPFAM" id="SSF57667">
    <property type="entry name" value="beta-beta-alpha zinc fingers"/>
    <property type="match status" value="2"/>
</dbReference>
<keyword evidence="10" id="KW-0862">Zinc</keyword>
<dbReference type="GO" id="GO:0035282">
    <property type="term" value="P:segmentation"/>
    <property type="evidence" value="ECO:0007669"/>
    <property type="project" value="UniProtKB-KW"/>
</dbReference>
<evidence type="ECO:0000256" key="9">
    <source>
        <dbReference type="ARBA" id="ARBA00022771"/>
    </source>
</evidence>
<dbReference type="InterPro" id="IPR013087">
    <property type="entry name" value="Znf_C2H2_type"/>
</dbReference>
<keyword evidence="13" id="KW-0804">Transcription</keyword>
<dbReference type="GO" id="GO:0040034">
    <property type="term" value="P:regulation of development, heterochronic"/>
    <property type="evidence" value="ECO:0007669"/>
    <property type="project" value="UniProtKB-ARBA"/>
</dbReference>
<keyword evidence="8" id="KW-0677">Repeat</keyword>
<evidence type="ECO:0000256" key="12">
    <source>
        <dbReference type="ARBA" id="ARBA00023125"/>
    </source>
</evidence>
<dbReference type="InterPro" id="IPR050752">
    <property type="entry name" value="C2H2-ZF_domain"/>
</dbReference>
<name>A0A1B6DY49_9HEMI</name>
<evidence type="ECO:0000256" key="2">
    <source>
        <dbReference type="ARBA" id="ARBA00004123"/>
    </source>
</evidence>
<evidence type="ECO:0000256" key="15">
    <source>
        <dbReference type="PROSITE-ProRule" id="PRU00042"/>
    </source>
</evidence>
<evidence type="ECO:0000313" key="18">
    <source>
        <dbReference type="EMBL" id="JAS30585.1"/>
    </source>
</evidence>
<feature type="domain" description="C2H2-type" evidence="17">
    <location>
        <begin position="23"/>
        <end position="46"/>
    </location>
</feature>
<evidence type="ECO:0000256" key="11">
    <source>
        <dbReference type="ARBA" id="ARBA00023015"/>
    </source>
</evidence>
<evidence type="ECO:0000256" key="5">
    <source>
        <dbReference type="ARBA" id="ARBA00022473"/>
    </source>
</evidence>
<dbReference type="GO" id="GO:0008270">
    <property type="term" value="F:zinc ion binding"/>
    <property type="evidence" value="ECO:0007669"/>
    <property type="project" value="UniProtKB-KW"/>
</dbReference>
<keyword evidence="11" id="KW-0805">Transcription regulation</keyword>
<reference evidence="18" key="1">
    <citation type="submission" date="2015-12" db="EMBL/GenBank/DDBJ databases">
        <title>De novo transcriptome assembly of four potential Pierce s Disease insect vectors from Arizona vineyards.</title>
        <authorList>
            <person name="Tassone E.E."/>
        </authorList>
    </citation>
    <scope>NUCLEOTIDE SEQUENCE</scope>
</reference>
<dbReference type="GO" id="GO:0000981">
    <property type="term" value="F:DNA-binding transcription factor activity, RNA polymerase II-specific"/>
    <property type="evidence" value="ECO:0007669"/>
    <property type="project" value="TreeGrafter"/>
</dbReference>
<dbReference type="PANTHER" id="PTHR24384">
    <property type="entry name" value="FINGER PUTATIVE TRANSCRIPTION FACTOR FAMILY-RELATED"/>
    <property type="match status" value="1"/>
</dbReference>
<dbReference type="PROSITE" id="PS00028">
    <property type="entry name" value="ZINC_FINGER_C2H2_1"/>
    <property type="match status" value="2"/>
</dbReference>
<dbReference type="PANTHER" id="PTHR24384:SF189">
    <property type="entry name" value="C2H2-TYPE DOMAIN-CONTAINING PROTEIN-RELATED"/>
    <property type="match status" value="1"/>
</dbReference>
<evidence type="ECO:0000259" key="17">
    <source>
        <dbReference type="PROSITE" id="PS50157"/>
    </source>
</evidence>
<evidence type="ECO:0000256" key="8">
    <source>
        <dbReference type="ARBA" id="ARBA00022737"/>
    </source>
</evidence>
<dbReference type="EMBL" id="GEDC01006713">
    <property type="protein sequence ID" value="JAS30585.1"/>
    <property type="molecule type" value="Transcribed_RNA"/>
</dbReference>
<evidence type="ECO:0000256" key="13">
    <source>
        <dbReference type="ARBA" id="ARBA00023163"/>
    </source>
</evidence>
<evidence type="ECO:0000256" key="4">
    <source>
        <dbReference type="ARBA" id="ARBA00013638"/>
    </source>
</evidence>
<evidence type="ECO:0000256" key="16">
    <source>
        <dbReference type="SAM" id="MobiDB-lite"/>
    </source>
</evidence>
<protein>
    <recommendedName>
        <fullName evidence="4">Protein hunchback</fullName>
    </recommendedName>
</protein>
<sequence>PFVTEYKHHLEYHLRNHFGSKPFKCDKCPYTCVNKSMLNSHLKSHSTVYQFRCANCTYATKYCHSLKLHLRKYNHKPDMVLNPDGTPNPLPIVDTYGTRRGPKVKTNNGNESVPTSPSQVLPSPAVFPSPFPFIPSPFPLNGLMNNFPTVGPFRYSMSPPLEEHVDPDQSLYNNNNKENVKEYFARIIAMQQEMMVKSHQNMDDLSRAPLDLSKSDQHESAECPEQTVTKNRRKGKAFKLERVASQLRGHDSDEEPVQSPKKLKYEDYDRGQSPESFIPTVKSHPPKKQSATVIPQAATSPSHEHKINFCEPKNNNFKSSISNERKERWRNVREIYDCAYCDLLFGDVVMYTMHMGYHGYQNPFKCNMCGEETSDRVQFCLHLFRFNHG</sequence>
<dbReference type="SMART" id="SM00355">
    <property type="entry name" value="ZnF_C2H2"/>
    <property type="match status" value="4"/>
</dbReference>
<comment type="similarity">
    <text evidence="3">Belongs to the hunchback C2H2-type zinc-finger protein family.</text>
</comment>
<keyword evidence="6" id="KW-0302">Gap protein</keyword>
<evidence type="ECO:0000256" key="6">
    <source>
        <dbReference type="ARBA" id="ARBA00022492"/>
    </source>
</evidence>
<dbReference type="InterPro" id="IPR036236">
    <property type="entry name" value="Znf_C2H2_sf"/>
</dbReference>
<proteinExistence type="inferred from homology"/>
<dbReference type="Gene3D" id="3.30.160.60">
    <property type="entry name" value="Classic Zinc Finger"/>
    <property type="match status" value="1"/>
</dbReference>
<keyword evidence="9 15" id="KW-0863">Zinc-finger</keyword>
<accession>A0A1B6DY49</accession>